<evidence type="ECO:0000256" key="2">
    <source>
        <dbReference type="ARBA" id="ARBA00022857"/>
    </source>
</evidence>
<comment type="function">
    <text evidence="4">Catalyzes the reduction of 1-pyrroline-5-carboxylate (PCA) to L-proline.</text>
</comment>
<dbReference type="InterPro" id="IPR000304">
    <property type="entry name" value="Pyrroline-COOH_reductase"/>
</dbReference>
<dbReference type="InterPro" id="IPR028939">
    <property type="entry name" value="P5C_Rdtase_cat_N"/>
</dbReference>
<dbReference type="InterPro" id="IPR036291">
    <property type="entry name" value="NAD(P)-bd_dom_sf"/>
</dbReference>
<comment type="similarity">
    <text evidence="1 4">Belongs to the pyrroline-5-carboxylate reductase family.</text>
</comment>
<evidence type="ECO:0000259" key="6">
    <source>
        <dbReference type="Pfam" id="PF14748"/>
    </source>
</evidence>
<comment type="catalytic activity">
    <reaction evidence="4">
        <text>L-proline + NADP(+) = (S)-1-pyrroline-5-carboxylate + NADPH + 2 H(+)</text>
        <dbReference type="Rhea" id="RHEA:14109"/>
        <dbReference type="ChEBI" id="CHEBI:15378"/>
        <dbReference type="ChEBI" id="CHEBI:17388"/>
        <dbReference type="ChEBI" id="CHEBI:57783"/>
        <dbReference type="ChEBI" id="CHEBI:58349"/>
        <dbReference type="ChEBI" id="CHEBI:60039"/>
        <dbReference type="EC" id="1.5.1.2"/>
    </reaction>
</comment>
<dbReference type="InterPro" id="IPR053790">
    <property type="entry name" value="P5CR-like_CS"/>
</dbReference>
<evidence type="ECO:0000256" key="1">
    <source>
        <dbReference type="ARBA" id="ARBA00005525"/>
    </source>
</evidence>
<comment type="catalytic activity">
    <reaction evidence="4">
        <text>L-proline + NAD(+) = (S)-1-pyrroline-5-carboxylate + NADH + 2 H(+)</text>
        <dbReference type="Rhea" id="RHEA:14105"/>
        <dbReference type="ChEBI" id="CHEBI:15378"/>
        <dbReference type="ChEBI" id="CHEBI:17388"/>
        <dbReference type="ChEBI" id="CHEBI:57540"/>
        <dbReference type="ChEBI" id="CHEBI:57945"/>
        <dbReference type="ChEBI" id="CHEBI:60039"/>
        <dbReference type="EC" id="1.5.1.2"/>
    </reaction>
</comment>
<comment type="subcellular location">
    <subcellularLocation>
        <location evidence="4">Cytoplasm</location>
    </subcellularLocation>
</comment>
<keyword evidence="4" id="KW-0028">Amino-acid biosynthesis</keyword>
<dbReference type="EMBL" id="BAAAZX010000009">
    <property type="protein sequence ID" value="GAA3996877.1"/>
    <property type="molecule type" value="Genomic_DNA"/>
</dbReference>
<dbReference type="Proteomes" id="UP001500456">
    <property type="component" value="Unassembled WGS sequence"/>
</dbReference>
<proteinExistence type="inferred from homology"/>
<protein>
    <recommendedName>
        <fullName evidence="4">Pyrroline-5-carboxylate reductase</fullName>
        <shortName evidence="4">P5C reductase</shortName>
        <shortName evidence="4">P5CR</shortName>
        <ecNumber evidence="4">1.5.1.2</ecNumber>
    </recommendedName>
    <alternativeName>
        <fullName evidence="4">PCA reductase</fullName>
    </alternativeName>
</protein>
<organism evidence="7 8">
    <name type="scientific">Streptomyces plumbiresistens</name>
    <dbReference type="NCBI Taxonomy" id="511811"/>
    <lineage>
        <taxon>Bacteria</taxon>
        <taxon>Bacillati</taxon>
        <taxon>Actinomycetota</taxon>
        <taxon>Actinomycetes</taxon>
        <taxon>Kitasatosporales</taxon>
        <taxon>Streptomycetaceae</taxon>
        <taxon>Streptomyces</taxon>
    </lineage>
</organism>
<evidence type="ECO:0000259" key="5">
    <source>
        <dbReference type="Pfam" id="PF03807"/>
    </source>
</evidence>
<reference evidence="8" key="1">
    <citation type="journal article" date="2019" name="Int. J. Syst. Evol. Microbiol.">
        <title>The Global Catalogue of Microorganisms (GCM) 10K type strain sequencing project: providing services to taxonomists for standard genome sequencing and annotation.</title>
        <authorList>
            <consortium name="The Broad Institute Genomics Platform"/>
            <consortium name="The Broad Institute Genome Sequencing Center for Infectious Disease"/>
            <person name="Wu L."/>
            <person name="Ma J."/>
        </authorList>
    </citation>
    <scope>NUCLEOTIDE SEQUENCE [LARGE SCALE GENOMIC DNA]</scope>
    <source>
        <strain evidence="8">JCM 16924</strain>
    </source>
</reference>
<feature type="domain" description="Pyrroline-5-carboxylate reductase catalytic N-terminal" evidence="5">
    <location>
        <begin position="5"/>
        <end position="98"/>
    </location>
</feature>
<dbReference type="PROSITE" id="PS00521">
    <property type="entry name" value="P5CR"/>
    <property type="match status" value="1"/>
</dbReference>
<dbReference type="SUPFAM" id="SSF51735">
    <property type="entry name" value="NAD(P)-binding Rossmann-fold domains"/>
    <property type="match status" value="1"/>
</dbReference>
<sequence length="277" mass="27267">MSEAVAFVGCGRITRAVVGGLVSGGAAPDTIRGVSRTGAGARALGAEFGIRAATSVREAVDGADVVVLAVHPHETPDALRTLAGVLAGGGPVLVSLVASCRTEAVAAALPGVAVVRAVPNVAVAARHGVTVLSRGPHCPPEALTAARELFAPLGEVLTAEEDLMETVSALSGAGPALIAHFARALARAGVGQGLSADTAGALAAHAVRGTGALLTAPGATPDAVVDRVASPGGMTEAALRTLDDRALPRTVQQALDAAVRLSLGRLLAGPESPSVRS</sequence>
<dbReference type="HAMAP" id="MF_01925">
    <property type="entry name" value="P5C_reductase"/>
    <property type="match status" value="1"/>
</dbReference>
<dbReference type="RefSeq" id="WP_266440326.1">
    <property type="nucleotide sequence ID" value="NZ_BAAAZX010000009.1"/>
</dbReference>
<comment type="caution">
    <text evidence="7">The sequence shown here is derived from an EMBL/GenBank/DDBJ whole genome shotgun (WGS) entry which is preliminary data.</text>
</comment>
<keyword evidence="4" id="KW-0641">Proline biosynthesis</keyword>
<dbReference type="InterPro" id="IPR029036">
    <property type="entry name" value="P5CR_dimer"/>
</dbReference>
<dbReference type="PANTHER" id="PTHR11645:SF0">
    <property type="entry name" value="PYRROLINE-5-CARBOXYLATE REDUCTASE 3"/>
    <property type="match status" value="1"/>
</dbReference>
<dbReference type="EC" id="1.5.1.2" evidence="4"/>
<dbReference type="Pfam" id="PF14748">
    <property type="entry name" value="P5CR_dimer"/>
    <property type="match status" value="1"/>
</dbReference>
<evidence type="ECO:0000313" key="8">
    <source>
        <dbReference type="Proteomes" id="UP001500456"/>
    </source>
</evidence>
<dbReference type="Gene3D" id="1.10.3730.10">
    <property type="entry name" value="ProC C-terminal domain-like"/>
    <property type="match status" value="1"/>
</dbReference>
<gene>
    <name evidence="7" type="primary">proC_1</name>
    <name evidence="4" type="synonym">proC</name>
    <name evidence="7" type="ORF">GCM10022232_37290</name>
</gene>
<keyword evidence="4" id="KW-0963">Cytoplasm</keyword>
<dbReference type="PANTHER" id="PTHR11645">
    <property type="entry name" value="PYRROLINE-5-CARBOXYLATE REDUCTASE"/>
    <property type="match status" value="1"/>
</dbReference>
<evidence type="ECO:0000256" key="3">
    <source>
        <dbReference type="ARBA" id="ARBA00023002"/>
    </source>
</evidence>
<dbReference type="Pfam" id="PF03807">
    <property type="entry name" value="F420_oxidored"/>
    <property type="match status" value="1"/>
</dbReference>
<accession>A0ABP7RFV1</accession>
<keyword evidence="8" id="KW-1185">Reference proteome</keyword>
<keyword evidence="3 4" id="KW-0560">Oxidoreductase</keyword>
<dbReference type="PIRSF" id="PIRSF000193">
    <property type="entry name" value="Pyrrol-5-carb_rd"/>
    <property type="match status" value="1"/>
</dbReference>
<dbReference type="Gene3D" id="3.40.50.720">
    <property type="entry name" value="NAD(P)-binding Rossmann-like Domain"/>
    <property type="match status" value="1"/>
</dbReference>
<comment type="pathway">
    <text evidence="4">Amino-acid biosynthesis; L-proline biosynthesis; L-proline from L-glutamate 5-semialdehyde: step 1/1.</text>
</comment>
<evidence type="ECO:0000313" key="7">
    <source>
        <dbReference type="EMBL" id="GAA3996877.1"/>
    </source>
</evidence>
<feature type="domain" description="Pyrroline-5-carboxylate reductase dimerisation" evidence="6">
    <location>
        <begin position="161"/>
        <end position="260"/>
    </location>
</feature>
<evidence type="ECO:0000256" key="4">
    <source>
        <dbReference type="HAMAP-Rule" id="MF_01925"/>
    </source>
</evidence>
<dbReference type="SUPFAM" id="SSF48179">
    <property type="entry name" value="6-phosphogluconate dehydrogenase C-terminal domain-like"/>
    <property type="match status" value="1"/>
</dbReference>
<dbReference type="InterPro" id="IPR008927">
    <property type="entry name" value="6-PGluconate_DH-like_C_sf"/>
</dbReference>
<name>A0ABP7RFV1_9ACTN</name>
<keyword evidence="2 4" id="KW-0521">NADP</keyword>